<accession>A0A2P6S1B9</accession>
<dbReference type="EMBL" id="PDCK01000040">
    <property type="protein sequence ID" value="PRQ52463.1"/>
    <property type="molecule type" value="Genomic_DNA"/>
</dbReference>
<evidence type="ECO:0000313" key="2">
    <source>
        <dbReference type="Proteomes" id="UP000238479"/>
    </source>
</evidence>
<evidence type="ECO:0000313" key="1">
    <source>
        <dbReference type="EMBL" id="PRQ52463.1"/>
    </source>
</evidence>
<reference evidence="1 2" key="1">
    <citation type="journal article" date="2018" name="Nat. Genet.">
        <title>The Rosa genome provides new insights in the design of modern roses.</title>
        <authorList>
            <person name="Bendahmane M."/>
        </authorList>
    </citation>
    <scope>NUCLEOTIDE SEQUENCE [LARGE SCALE GENOMIC DNA]</scope>
    <source>
        <strain evidence="2">cv. Old Blush</strain>
    </source>
</reference>
<proteinExistence type="predicted"/>
<keyword evidence="2" id="KW-1185">Reference proteome</keyword>
<sequence>MPGSIGLCRYGGGRRESMIYGGGHLWQGISKTSGGVAMAVFDRLVWRRGVGGLG</sequence>
<protein>
    <submittedName>
        <fullName evidence="1">Uncharacterized protein</fullName>
    </submittedName>
</protein>
<gene>
    <name evidence="1" type="ORF">RchiOBHm_Chr2g0155761</name>
</gene>
<dbReference type="Proteomes" id="UP000238479">
    <property type="component" value="Chromosome 2"/>
</dbReference>
<name>A0A2P6S1B9_ROSCH</name>
<dbReference type="Gramene" id="PRQ52463">
    <property type="protein sequence ID" value="PRQ52463"/>
    <property type="gene ID" value="RchiOBHm_Chr2g0155761"/>
</dbReference>
<organism evidence="1 2">
    <name type="scientific">Rosa chinensis</name>
    <name type="common">China rose</name>
    <dbReference type="NCBI Taxonomy" id="74649"/>
    <lineage>
        <taxon>Eukaryota</taxon>
        <taxon>Viridiplantae</taxon>
        <taxon>Streptophyta</taxon>
        <taxon>Embryophyta</taxon>
        <taxon>Tracheophyta</taxon>
        <taxon>Spermatophyta</taxon>
        <taxon>Magnoliopsida</taxon>
        <taxon>eudicotyledons</taxon>
        <taxon>Gunneridae</taxon>
        <taxon>Pentapetalae</taxon>
        <taxon>rosids</taxon>
        <taxon>fabids</taxon>
        <taxon>Rosales</taxon>
        <taxon>Rosaceae</taxon>
        <taxon>Rosoideae</taxon>
        <taxon>Rosoideae incertae sedis</taxon>
        <taxon>Rosa</taxon>
    </lineage>
</organism>
<dbReference type="AlphaFoldDB" id="A0A2P6S1B9"/>
<comment type="caution">
    <text evidence="1">The sequence shown here is derived from an EMBL/GenBank/DDBJ whole genome shotgun (WGS) entry which is preliminary data.</text>
</comment>